<evidence type="ECO:0000313" key="2">
    <source>
        <dbReference type="Proteomes" id="UP000194040"/>
    </source>
</evidence>
<sequence>MEIEDSHKGRAIEVGDLYSANGREAARRNIREIAILDELQQIRGPWIPFFNGQSYAAIRL</sequence>
<evidence type="ECO:0000313" key="1">
    <source>
        <dbReference type="EMBL" id="OSN09551.1"/>
    </source>
</evidence>
<name>A0ABX3XDZ3_9GAMM</name>
<dbReference type="Proteomes" id="UP000194040">
    <property type="component" value="Unassembled WGS sequence"/>
</dbReference>
<protein>
    <recommendedName>
        <fullName evidence="3">Transposase</fullName>
    </recommendedName>
</protein>
<gene>
    <name evidence="1" type="ORF">AU512_12265</name>
</gene>
<organism evidence="1 2">
    <name type="scientific">Lonsdalea iberica</name>
    <dbReference type="NCBI Taxonomy" id="1082703"/>
    <lineage>
        <taxon>Bacteria</taxon>
        <taxon>Pseudomonadati</taxon>
        <taxon>Pseudomonadota</taxon>
        <taxon>Gammaproteobacteria</taxon>
        <taxon>Enterobacterales</taxon>
        <taxon>Pectobacteriaceae</taxon>
        <taxon>Lonsdalea</taxon>
    </lineage>
</organism>
<keyword evidence="2" id="KW-1185">Reference proteome</keyword>
<dbReference type="EMBL" id="LUTQ01000039">
    <property type="protein sequence ID" value="OSN09551.1"/>
    <property type="molecule type" value="Genomic_DNA"/>
</dbReference>
<dbReference type="RefSeq" id="WP_094101642.1">
    <property type="nucleotide sequence ID" value="NZ_LUTQ01000039.1"/>
</dbReference>
<reference evidence="1 2" key="1">
    <citation type="submission" date="2016-02" db="EMBL/GenBank/DDBJ databases">
        <title>Species-wide whole genome sequencing reveals diversity, host range in Lonsdalea quercina.</title>
        <authorList>
            <person name="Li Y."/>
        </authorList>
    </citation>
    <scope>NUCLEOTIDE SEQUENCE [LARGE SCALE GENOMIC DNA]</scope>
    <source>
        <strain evidence="1 2">LMG 26265</strain>
    </source>
</reference>
<accession>A0ABX3XDZ3</accession>
<evidence type="ECO:0008006" key="3">
    <source>
        <dbReference type="Google" id="ProtNLM"/>
    </source>
</evidence>
<proteinExistence type="predicted"/>
<comment type="caution">
    <text evidence="1">The sequence shown here is derived from an EMBL/GenBank/DDBJ whole genome shotgun (WGS) entry which is preliminary data.</text>
</comment>